<dbReference type="EMBL" id="SFAC01000191">
    <property type="protein sequence ID" value="TRV59709.1"/>
    <property type="molecule type" value="Genomic_DNA"/>
</dbReference>
<accession>A0A552PRU4</accession>
<reference evidence="1 2" key="1">
    <citation type="submission" date="2019-01" db="EMBL/GenBank/DDBJ databases">
        <title>Coherence of Microcystis species and biogeography revealed through population genomics.</title>
        <authorList>
            <person name="Perez-Carrascal O.M."/>
            <person name="Terrat Y."/>
            <person name="Giani A."/>
            <person name="Fortin N."/>
            <person name="Tromas N."/>
            <person name="Shapiro B.J."/>
        </authorList>
    </citation>
    <scope>NUCLEOTIDE SEQUENCE [LARGE SCALE GENOMIC DNA]</scope>
    <source>
        <strain evidence="1">Mp_MB_F_20051200_S9</strain>
    </source>
</reference>
<name>A0A552PRU4_9CHRO</name>
<comment type="caution">
    <text evidence="1">The sequence shown here is derived from an EMBL/GenBank/DDBJ whole genome shotgun (WGS) entry which is preliminary data.</text>
</comment>
<dbReference type="AlphaFoldDB" id="A0A552PRU4"/>
<sequence length="72" mass="8717">MGSEIFYQSVFLSKKKLFVKHTKELFFRKNKEFFPENVIKNTVFREENNPGYTTYRVIRLFNTLDVVFSQKV</sequence>
<organism evidence="1 2">
    <name type="scientific">Microcystis panniformis Mp_MB_F_20051200_S9</name>
    <dbReference type="NCBI Taxonomy" id="2486223"/>
    <lineage>
        <taxon>Bacteria</taxon>
        <taxon>Bacillati</taxon>
        <taxon>Cyanobacteriota</taxon>
        <taxon>Cyanophyceae</taxon>
        <taxon>Oscillatoriophycideae</taxon>
        <taxon>Chroococcales</taxon>
        <taxon>Microcystaceae</taxon>
        <taxon>Microcystis</taxon>
    </lineage>
</organism>
<gene>
    <name evidence="1" type="ORF">EWV53_16175</name>
</gene>
<proteinExistence type="predicted"/>
<evidence type="ECO:0000313" key="2">
    <source>
        <dbReference type="Proteomes" id="UP000317165"/>
    </source>
</evidence>
<dbReference type="Proteomes" id="UP000317165">
    <property type="component" value="Unassembled WGS sequence"/>
</dbReference>
<protein>
    <submittedName>
        <fullName evidence="1">Uncharacterized protein</fullName>
    </submittedName>
</protein>
<evidence type="ECO:0000313" key="1">
    <source>
        <dbReference type="EMBL" id="TRV59709.1"/>
    </source>
</evidence>